<comment type="caution">
    <text evidence="3">The sequence shown here is derived from an EMBL/GenBank/DDBJ whole genome shotgun (WGS) entry which is preliminary data.</text>
</comment>
<accession>A0AA88EKH2</accession>
<reference evidence="3" key="1">
    <citation type="submission" date="2023-07" db="EMBL/GenBank/DDBJ databases">
        <title>draft genome sequence of fig (Ficus carica).</title>
        <authorList>
            <person name="Takahashi T."/>
            <person name="Nishimura K."/>
        </authorList>
    </citation>
    <scope>NUCLEOTIDE SEQUENCE</scope>
</reference>
<gene>
    <name evidence="2" type="ORF">TIFTF001_055688</name>
    <name evidence="3" type="ORF">TIFTF001_055691</name>
</gene>
<proteinExistence type="predicted"/>
<dbReference type="Gramene" id="FCD_00012450-RA">
    <property type="protein sequence ID" value="FCD_00012450-RA:cds"/>
    <property type="gene ID" value="FCD_00012450"/>
</dbReference>
<evidence type="ECO:0000256" key="1">
    <source>
        <dbReference type="SAM" id="MobiDB-lite"/>
    </source>
</evidence>
<evidence type="ECO:0000313" key="4">
    <source>
        <dbReference type="Proteomes" id="UP001187192"/>
    </source>
</evidence>
<evidence type="ECO:0000313" key="2">
    <source>
        <dbReference type="EMBL" id="GMN73021.1"/>
    </source>
</evidence>
<dbReference type="EMBL" id="BTGU01018248">
    <property type="protein sequence ID" value="GMN73036.1"/>
    <property type="molecule type" value="Genomic_DNA"/>
</dbReference>
<dbReference type="AlphaFoldDB" id="A0AA88EKH2"/>
<sequence length="83" mass="9154">MKGNTADDEIDTTVKKETQPVLDPWQGKGGNKEAESNTIDEVSKSRELLVGGFNTHGGTTTTPLKVYNRRREKKVEVYSVCAV</sequence>
<feature type="compositionally biased region" description="Basic and acidic residues" evidence="1">
    <location>
        <begin position="30"/>
        <end position="42"/>
    </location>
</feature>
<dbReference type="EMBL" id="BTGU01018246">
    <property type="protein sequence ID" value="GMN73021.1"/>
    <property type="molecule type" value="Genomic_DNA"/>
</dbReference>
<organism evidence="3 4">
    <name type="scientific">Ficus carica</name>
    <name type="common">Common fig</name>
    <dbReference type="NCBI Taxonomy" id="3494"/>
    <lineage>
        <taxon>Eukaryota</taxon>
        <taxon>Viridiplantae</taxon>
        <taxon>Streptophyta</taxon>
        <taxon>Embryophyta</taxon>
        <taxon>Tracheophyta</taxon>
        <taxon>Spermatophyta</taxon>
        <taxon>Magnoliopsida</taxon>
        <taxon>eudicotyledons</taxon>
        <taxon>Gunneridae</taxon>
        <taxon>Pentapetalae</taxon>
        <taxon>rosids</taxon>
        <taxon>fabids</taxon>
        <taxon>Rosales</taxon>
        <taxon>Moraceae</taxon>
        <taxon>Ficeae</taxon>
        <taxon>Ficus</taxon>
    </lineage>
</organism>
<dbReference type="Proteomes" id="UP001187192">
    <property type="component" value="Unassembled WGS sequence"/>
</dbReference>
<keyword evidence="4" id="KW-1185">Reference proteome</keyword>
<protein>
    <submittedName>
        <fullName evidence="3">Uncharacterized protein</fullName>
    </submittedName>
</protein>
<feature type="compositionally biased region" description="Acidic residues" evidence="1">
    <location>
        <begin position="1"/>
        <end position="11"/>
    </location>
</feature>
<feature type="region of interest" description="Disordered" evidence="1">
    <location>
        <begin position="1"/>
        <end position="42"/>
    </location>
</feature>
<evidence type="ECO:0000313" key="3">
    <source>
        <dbReference type="EMBL" id="GMN73036.1"/>
    </source>
</evidence>
<name>A0AA88EKH2_FICCA</name>